<evidence type="ECO:0000313" key="2">
    <source>
        <dbReference type="Proteomes" id="UP000790787"/>
    </source>
</evidence>
<dbReference type="InterPro" id="IPR012337">
    <property type="entry name" value="RNaseH-like_sf"/>
</dbReference>
<keyword evidence="2" id="KW-1185">Reference proteome</keyword>
<dbReference type="GeneID" id="107777972"/>
<dbReference type="RefSeq" id="XP_016453637.1">
    <property type="nucleotide sequence ID" value="XM_016598151.1"/>
</dbReference>
<name>A0A1S3YNQ2_TOBAC</name>
<evidence type="ECO:0000259" key="1">
    <source>
        <dbReference type="Pfam" id="PF14291"/>
    </source>
</evidence>
<dbReference type="OMA" id="TICKWAV"/>
<evidence type="ECO:0000313" key="3">
    <source>
        <dbReference type="RefSeq" id="XP_016453637.1"/>
    </source>
</evidence>
<dbReference type="PANTHER" id="PTHR11697">
    <property type="entry name" value="GENERAL TRANSCRIPTION FACTOR 2-RELATED ZINC FINGER PROTEIN"/>
    <property type="match status" value="1"/>
</dbReference>
<dbReference type="InterPro" id="IPR055298">
    <property type="entry name" value="AtLOH3-like"/>
</dbReference>
<dbReference type="InterPro" id="IPR025398">
    <property type="entry name" value="DUF4371"/>
</dbReference>
<reference evidence="3" key="2">
    <citation type="submission" date="2025-08" db="UniProtKB">
        <authorList>
            <consortium name="RefSeq"/>
        </authorList>
    </citation>
    <scope>IDENTIFICATION</scope>
</reference>
<dbReference type="Pfam" id="PF14291">
    <property type="entry name" value="DUF4371"/>
    <property type="match status" value="1"/>
</dbReference>
<gene>
    <name evidence="3" type="primary">LOC107777972</name>
</gene>
<dbReference type="PANTHER" id="PTHR11697:SF230">
    <property type="entry name" value="ZINC FINGER, MYM DOMAIN CONTAINING 1"/>
    <property type="match status" value="1"/>
</dbReference>
<dbReference type="AlphaFoldDB" id="A0A1S3YNQ2"/>
<dbReference type="OrthoDB" id="1298466at2759"/>
<dbReference type="PaxDb" id="4097-A0A1S3YNQ2"/>
<organism evidence="2 3">
    <name type="scientific">Nicotiana tabacum</name>
    <name type="common">Common tobacco</name>
    <dbReference type="NCBI Taxonomy" id="4097"/>
    <lineage>
        <taxon>Eukaryota</taxon>
        <taxon>Viridiplantae</taxon>
        <taxon>Streptophyta</taxon>
        <taxon>Embryophyta</taxon>
        <taxon>Tracheophyta</taxon>
        <taxon>Spermatophyta</taxon>
        <taxon>Magnoliopsida</taxon>
        <taxon>eudicotyledons</taxon>
        <taxon>Gunneridae</taxon>
        <taxon>Pentapetalae</taxon>
        <taxon>asterids</taxon>
        <taxon>lamiids</taxon>
        <taxon>Solanales</taxon>
        <taxon>Solanaceae</taxon>
        <taxon>Nicotianoideae</taxon>
        <taxon>Nicotianeae</taxon>
        <taxon>Nicotiana</taxon>
    </lineage>
</organism>
<proteinExistence type="predicted"/>
<dbReference type="Proteomes" id="UP000790787">
    <property type="component" value="Chromosome 15"/>
</dbReference>
<reference evidence="2" key="1">
    <citation type="journal article" date="2014" name="Nat. Commun.">
        <title>The tobacco genome sequence and its comparison with those of tomato and potato.</title>
        <authorList>
            <person name="Sierro N."/>
            <person name="Battey J.N."/>
            <person name="Ouadi S."/>
            <person name="Bakaher N."/>
            <person name="Bovet L."/>
            <person name="Willig A."/>
            <person name="Goepfert S."/>
            <person name="Peitsch M.C."/>
            <person name="Ivanov N.V."/>
        </authorList>
    </citation>
    <scope>NUCLEOTIDE SEQUENCE [LARGE SCALE GENOMIC DNA]</scope>
</reference>
<protein>
    <recommendedName>
        <fullName evidence="1">DUF4371 domain-containing protein</fullName>
    </recommendedName>
</protein>
<dbReference type="STRING" id="4097.A0A1S3YNQ2"/>
<dbReference type="KEGG" id="nta:107777972"/>
<dbReference type="SUPFAM" id="SSF53098">
    <property type="entry name" value="Ribonuclease H-like"/>
    <property type="match status" value="1"/>
</dbReference>
<sequence length="507" mass="57609">MTSPKIQKDIVSACAQETVKAIIDDLGGDYFGILVDESKNISHHEQIALALRYVDKKDQVNEPFIGLIRVGDTSTKSLNEAIYSLLLKHSLSPSKIRGQGYDGASNMQGKLWLKKYKEVKTFFAIIANVLNIVGASFKRRDQLRDHQAKLLEKLLESGELQSGKGLNQERGLQRLGDTRWGSHCRTSDNFVILFSSIVHVLEVVECEGSEADDRLQAEAFLSKINAFNFVFLLHLILKVLMMSNVLSKALQKKEQDIVNAMVFLDLTKERLQVMREDGWVSLMDEVSSFCAKHDIVVPNMEEFYIPGKSKRRPSTVTYSHHLRVDLFYSVIDLQLQELNSHFDVVSGNLLLGMASLNPVNSFTNFDKEKIMTLAKYYPDEFGELKLRDLSHQLDTFILHMRRGDLRFSDLKGIGDLAKALVEVNPAESYSLIYLLVKLTLILPVATATVERAFSSMKYIKDELRSSISDTFLNNYLVCYFEKEVFTNVSNDAIIDRFQNIKARRVQV</sequence>
<accession>A0A1S3YNQ2</accession>